<reference evidence="5 6" key="1">
    <citation type="submission" date="2020-04" db="EMBL/GenBank/DDBJ databases">
        <authorList>
            <person name="De Canck E."/>
        </authorList>
    </citation>
    <scope>NUCLEOTIDE SEQUENCE [LARGE SCALE GENOMIC DNA]</scope>
    <source>
        <strain evidence="5 6">LMG 26690</strain>
    </source>
</reference>
<proteinExistence type="predicted"/>
<dbReference type="PANTHER" id="PTHR30154">
    <property type="entry name" value="LEUCINE-RESPONSIVE REGULATORY PROTEIN"/>
    <property type="match status" value="1"/>
</dbReference>
<dbReference type="InterPro" id="IPR000485">
    <property type="entry name" value="AsnC-type_HTH_dom"/>
</dbReference>
<keyword evidence="2" id="KW-0238">DNA-binding</keyword>
<dbReference type="InterPro" id="IPR036390">
    <property type="entry name" value="WH_DNA-bd_sf"/>
</dbReference>
<keyword evidence="3" id="KW-0804">Transcription</keyword>
<dbReference type="PANTHER" id="PTHR30154:SF51">
    <property type="entry name" value="ASNC-FAMILY TRANSCRIPTIONAL REGULATORY PROTEIN"/>
    <property type="match status" value="1"/>
</dbReference>
<dbReference type="PROSITE" id="PS50956">
    <property type="entry name" value="HTH_ASNC_2"/>
    <property type="match status" value="1"/>
</dbReference>
<dbReference type="InterPro" id="IPR019888">
    <property type="entry name" value="Tscrpt_reg_AsnC-like"/>
</dbReference>
<dbReference type="Gene3D" id="1.10.10.10">
    <property type="entry name" value="Winged helix-like DNA-binding domain superfamily/Winged helix DNA-binding domain"/>
    <property type="match status" value="1"/>
</dbReference>
<evidence type="ECO:0000256" key="2">
    <source>
        <dbReference type="ARBA" id="ARBA00023125"/>
    </source>
</evidence>
<dbReference type="Pfam" id="PF01037">
    <property type="entry name" value="AsnC_trans_reg"/>
    <property type="match status" value="1"/>
</dbReference>
<dbReference type="GO" id="GO:0005829">
    <property type="term" value="C:cytosol"/>
    <property type="evidence" value="ECO:0007669"/>
    <property type="project" value="TreeGrafter"/>
</dbReference>
<keyword evidence="1" id="KW-0805">Transcription regulation</keyword>
<accession>A0A6S6Z9P6</accession>
<dbReference type="GO" id="GO:0043565">
    <property type="term" value="F:sequence-specific DNA binding"/>
    <property type="evidence" value="ECO:0007669"/>
    <property type="project" value="InterPro"/>
</dbReference>
<dbReference type="Proteomes" id="UP000494214">
    <property type="component" value="Unassembled WGS sequence"/>
</dbReference>
<dbReference type="SMART" id="SM00344">
    <property type="entry name" value="HTH_ASNC"/>
    <property type="match status" value="1"/>
</dbReference>
<evidence type="ECO:0000256" key="3">
    <source>
        <dbReference type="ARBA" id="ARBA00023163"/>
    </source>
</evidence>
<dbReference type="GO" id="GO:0043200">
    <property type="term" value="P:response to amino acid"/>
    <property type="evidence" value="ECO:0007669"/>
    <property type="project" value="TreeGrafter"/>
</dbReference>
<name>A0A6S6Z9P6_9BURK</name>
<evidence type="ECO:0000313" key="5">
    <source>
        <dbReference type="EMBL" id="CAB3667120.1"/>
    </source>
</evidence>
<evidence type="ECO:0000313" key="6">
    <source>
        <dbReference type="Proteomes" id="UP000494214"/>
    </source>
</evidence>
<evidence type="ECO:0000256" key="1">
    <source>
        <dbReference type="ARBA" id="ARBA00023015"/>
    </source>
</evidence>
<dbReference type="SUPFAM" id="SSF46785">
    <property type="entry name" value="Winged helix' DNA-binding domain"/>
    <property type="match status" value="1"/>
</dbReference>
<dbReference type="AlphaFoldDB" id="A0A6S6Z9P6"/>
<sequence length="184" mass="20971">MEKLSQAVQSAYMILRWHFRDSTLLWVEFMQNDLKNESPVLDGIDRRLVEMLSANARTTTADLARQVGMSAPSVADRMRRLEESGVIRAYTLDVDPVALGYTLEAIVRIRPLPGQLRHVEGLIQQIPEFVECDKVTGDDCFIARMVLRSITHLDGILERVTEFAETNTAIVKTHTVRRRLPPLR</sequence>
<organism evidence="5 6">
    <name type="scientific">Achromobacter animicus</name>
    <dbReference type="NCBI Taxonomy" id="1389935"/>
    <lineage>
        <taxon>Bacteria</taxon>
        <taxon>Pseudomonadati</taxon>
        <taxon>Pseudomonadota</taxon>
        <taxon>Betaproteobacteria</taxon>
        <taxon>Burkholderiales</taxon>
        <taxon>Alcaligenaceae</taxon>
        <taxon>Achromobacter</taxon>
    </lineage>
</organism>
<dbReference type="InterPro" id="IPR011008">
    <property type="entry name" value="Dimeric_a/b-barrel"/>
</dbReference>
<dbReference type="Gene3D" id="3.30.70.920">
    <property type="match status" value="1"/>
</dbReference>
<gene>
    <name evidence="5" type="ORF">LMG26690_00891</name>
</gene>
<dbReference type="Pfam" id="PF13412">
    <property type="entry name" value="HTH_24"/>
    <property type="match status" value="1"/>
</dbReference>
<protein>
    <recommendedName>
        <fullName evidence="4">HTH asnC-type domain-containing protein</fullName>
    </recommendedName>
</protein>
<dbReference type="EMBL" id="CADIJM010000001">
    <property type="protein sequence ID" value="CAB3667120.1"/>
    <property type="molecule type" value="Genomic_DNA"/>
</dbReference>
<dbReference type="InterPro" id="IPR036388">
    <property type="entry name" value="WH-like_DNA-bd_sf"/>
</dbReference>
<keyword evidence="6" id="KW-1185">Reference proteome</keyword>
<dbReference type="InterPro" id="IPR019887">
    <property type="entry name" value="Tscrpt_reg_AsnC/Lrp_C"/>
</dbReference>
<feature type="domain" description="HTH asnC-type" evidence="4">
    <location>
        <begin position="41"/>
        <end position="102"/>
    </location>
</feature>
<dbReference type="SUPFAM" id="SSF54909">
    <property type="entry name" value="Dimeric alpha+beta barrel"/>
    <property type="match status" value="1"/>
</dbReference>
<dbReference type="PRINTS" id="PR00033">
    <property type="entry name" value="HTHASNC"/>
</dbReference>
<evidence type="ECO:0000259" key="4">
    <source>
        <dbReference type="PROSITE" id="PS50956"/>
    </source>
</evidence>